<keyword evidence="2 12" id="KW-0245">EGF-like domain</keyword>
<comment type="subcellular location">
    <subcellularLocation>
        <location evidence="1">Membrane</location>
        <topology evidence="1">Single-pass membrane protein</topology>
    </subcellularLocation>
</comment>
<feature type="domain" description="Ig-like" evidence="14">
    <location>
        <begin position="1899"/>
        <end position="1988"/>
    </location>
</feature>
<dbReference type="OrthoDB" id="5985519at2759"/>
<feature type="domain" description="EGF-like" evidence="13">
    <location>
        <begin position="2392"/>
        <end position="2427"/>
    </location>
</feature>
<keyword evidence="10" id="KW-0325">Glycoprotein</keyword>
<dbReference type="SMART" id="SM00181">
    <property type="entry name" value="EGF"/>
    <property type="match status" value="5"/>
</dbReference>
<dbReference type="CDD" id="cd00054">
    <property type="entry name" value="EGF_CA"/>
    <property type="match status" value="5"/>
</dbReference>
<feature type="domain" description="EGF-like" evidence="13">
    <location>
        <begin position="2315"/>
        <end position="2355"/>
    </location>
</feature>
<feature type="domain" description="Ig-like" evidence="14">
    <location>
        <begin position="1360"/>
        <end position="1451"/>
    </location>
</feature>
<evidence type="ECO:0000256" key="11">
    <source>
        <dbReference type="ARBA" id="ARBA00023319"/>
    </source>
</evidence>
<evidence type="ECO:0000259" key="14">
    <source>
        <dbReference type="PROSITE" id="PS50835"/>
    </source>
</evidence>
<protein>
    <submittedName>
        <fullName evidence="15">(pine wood nematode) hypothetical protein</fullName>
    </submittedName>
</protein>
<feature type="domain" description="Ig-like" evidence="14">
    <location>
        <begin position="242"/>
        <end position="330"/>
    </location>
</feature>
<dbReference type="InterPro" id="IPR003599">
    <property type="entry name" value="Ig_sub"/>
</dbReference>
<dbReference type="FunFam" id="2.60.40.10:FF:000503">
    <property type="entry name" value="Hemicentin 1"/>
    <property type="match status" value="2"/>
</dbReference>
<keyword evidence="4" id="KW-0732">Signal</keyword>
<dbReference type="Pfam" id="PF13927">
    <property type="entry name" value="Ig_3"/>
    <property type="match status" value="4"/>
</dbReference>
<sequence length="2595" mass="284787">MAFEASEERQFLNNNQQLYIDSAQLDDAGVYTCIGENEAGKATKNIVITMLDAPVVVVPYQDVEARENETITLTCPVNDPSLYRMTWLKDDAVVTNSPTIQVSESGYTLHFSKVSARNAGEYICEVANDAGETKATLNLAVLTTPHIQQPAPAMRNVAIRLEERLSLNCNADGEPKPEISWLFDGQPIASGELLVEKTIANVENGHLVVQNVSTLHEGRYTCVAQNKAGRTEADVFVEVVVPPRLELPNEVVKVVQNKNLTIKARLLQGTEPLEVSWKKGGLELATVTEPMDGGVFYVIRLVEVKPSDGGQYTVTVQNKGGMVKEKIRVEVLTPPIITPGERVFKVVERTDLTLECLAEGSPSPKIKWYQNGKGLNRTHPKLELKDVTTENEGRYTCEALNDAGSVSTEFAVEVYVRPKILEYEKVIKAIDGSKVRLECKFTGNPEPTVKWMRSGRPITNAPNIILSPRGETLLIPKAKATDAGDYSCVVSNKAGQAEAPFSVLIQTAPHIDDAIDQNPTVVEGAQLTLECPVQGSPDPLVTWRFLDNDISPSATEAYVVEGTNLKVVNATVGQAGRYTCWARNEIGELETNYELEVIAAPRFGNAVNKSYTVIEGDSLDIVCPVEANPTPTIEWLRNGVDIDFSSSKFHVSPNAKKLKLTNATLSDAGKYVCRASNVAGSNDIDLSVRVIVPPRIDESNVIRNPLAVLGRSIYLECPATAIPQPMIMWLKDGRPVDYGEKISDGKTLKFSLQQGNQTFGIREVEHSDRGAYTCFVQNQGGSASEDFEVDVLIPPVMDKDVATTPQLITKRENESVVLTCPVKTSVLKNDVNDLSISWTQDGRPVDVTSKNVEISSNGKRLTIKSIKVADNGHYKCVASNRAGQSHAKFHVDVLSQPVIIEEKINAAPTVPIGRSTVLWCPASGHPPPTVKWFKGNGEQVKEVPGKIRLLERGQGLELIQAGLEDIGTWTCHAENDAGVTEKVITLNVYVEPKVEVRAQDNPVKPVGSSVTIFCNATGNPKPALSWNIDGKLLIPSANTAQVSLSGTRLDIMNLQADNTGSYECVARNELGSAHSAITVDILVTPEINRENLELNRRLITGRSVTLYCEAGGKPTPRIEWFLNGTLITEENATNIVFGTENKFIQISNATLADKGVYECRAENGAGKDSLQYVITVDLSPSIMNSGTNKVVEGNVAVMECVATGEPKPKITWQRNGIRVETGARYMVEESVLKIIDTHSSDSGIYVCVATNEAGTDQQAFTLEVLVSPEITKKSPNETVVAVGAEISLVCESSAYPLANTSWYYMDEPIEETGVNYTIRGNGNLIVSGLNEKGDLPFKCVVWNEAGEASSLYVVKAISAPATIGPNQVRQVNSSQGQPTIITCEIEIEWEKSEVVWKKNGELIKLGGEITAFVTNKKGQLQLGDTELTDEGEYECTVTNSVGNATQKTQLYVGVPPKINEKPLKVVVKKGERAKVWCETVGIPPPEISWNRDNVTITKEHLATDEDDILRLAIVYNDVQPTDAGIYTCTAKNWAGTAEKDVDLVVLTPPVIEPHQLNVNASLGDTIILPCNASGNPEPVISWMKVPNMTLIGKEDKYKNLGTSLAIQGVSIDDDDFYQCIARSDAGTATGVRRVTVNNIHLTGPPRVWVECDKEGNPTANAYVPPRGDVPTDIDPTDIEYLPWEERHLYHDKNGSNVIYFKCFPTSRDPRHLGASPAPQPPQFIETPPRLIQIEKAQPLKLKCSATGMPAPVIVWSINGKIVDSSMDLLDLEAGEVEEGRYVCTARNDVGEEHAIAKVEFSDNRSEIRRAPKKEPLVPLTVIDCKNPSKDLSWYFDGERIEPMMVNDRMHILSNGSLILHYFIDKDEIKKYHCEVLINGKDHKFKPKEPATLEVAEVAPVVEIPQSGRIVGQTGKQVVLDCNLVKGTPLLTRIRWTKDNVNLEIDGSKFVFAKNNSLVINDLTEADRGSYKCRAWNKKGKSYDEVGLIVGNLPGVIEARIHGKVNGRQIKPTNIVFARPNPNVNSNDLTVDLENLPDPLGPNGTRAHNHLVGLMATPSMQLGYDPDRLHDDTNPMNVPFARATEYKFKSGERMKVNQKSVDTPTTERMKLDVELDGDLPNIKHDDVTVEPMEEDLVADRPDELIGQGKSAIRFGPNGEVPFTFNDKIRLNLSEGQEILSPDMSMHLRTAVDPRSSAETPLKIGLQINTNRFGECPDGYVRIKDHCKDIDECALDKSVCAGRSACRNTFGGFECELECPEGFAADEMGECADVNECTLGMFDCDLGMECRNTNGSYDCVEACAEGYFMEHTGDCVDIDECQRSPCRSPMECVNLGGDYQCVCPLGLELVDNGTRCEGLISNMDTPLQAMTFDTTPNIFECPEGLEWTGTACADIDECAFDAPCQHKCLNHAGGYECYCPEGYILDEFGQCLDINECEMEGVCGQGELCFNQLGDYSCIVNACPPEYRLRIESSDIATCLPLCKNCTTPIIHIYLFPLPQGLPKGTPLARLAAHDTKGKILRNTTFHEIRDIQQPVPERQAVEVRVKEGRATLLLNDRLPAGTKQRLNLRSASVSVDGAHKYASNFHIFTAISKYPF</sequence>
<organism evidence="15 16">
    <name type="scientific">Bursaphelenchus xylophilus</name>
    <name type="common">Pinewood nematode worm</name>
    <name type="synonym">Aphelenchoides xylophilus</name>
    <dbReference type="NCBI Taxonomy" id="6326"/>
    <lineage>
        <taxon>Eukaryota</taxon>
        <taxon>Metazoa</taxon>
        <taxon>Ecdysozoa</taxon>
        <taxon>Nematoda</taxon>
        <taxon>Chromadorea</taxon>
        <taxon>Rhabditida</taxon>
        <taxon>Tylenchina</taxon>
        <taxon>Tylenchomorpha</taxon>
        <taxon>Aphelenchoidea</taxon>
        <taxon>Aphelenchoididae</taxon>
        <taxon>Bursaphelenchus</taxon>
    </lineage>
</organism>
<feature type="domain" description="Ig-like" evidence="14">
    <location>
        <begin position="694"/>
        <end position="790"/>
    </location>
</feature>
<dbReference type="Gene3D" id="2.60.40.10">
    <property type="entry name" value="Immunoglobulins"/>
    <property type="match status" value="20"/>
</dbReference>
<keyword evidence="11" id="KW-0393">Immunoglobulin domain</keyword>
<evidence type="ECO:0000256" key="2">
    <source>
        <dbReference type="ARBA" id="ARBA00022536"/>
    </source>
</evidence>
<evidence type="ECO:0000256" key="7">
    <source>
        <dbReference type="ARBA" id="ARBA00022989"/>
    </source>
</evidence>
<keyword evidence="7" id="KW-1133">Transmembrane helix</keyword>
<feature type="domain" description="Ig-like" evidence="14">
    <location>
        <begin position="601"/>
        <end position="687"/>
    </location>
</feature>
<dbReference type="SMART" id="SM00408">
    <property type="entry name" value="IGc2"/>
    <property type="match status" value="18"/>
</dbReference>
<keyword evidence="6" id="KW-0130">Cell adhesion</keyword>
<dbReference type="InterPro" id="IPR000742">
    <property type="entry name" value="EGF"/>
</dbReference>
<feature type="domain" description="Ig-like" evidence="14">
    <location>
        <begin position="1721"/>
        <end position="1801"/>
    </location>
</feature>
<dbReference type="InterPro" id="IPR018097">
    <property type="entry name" value="EGF_Ca-bd_CS"/>
</dbReference>
<keyword evidence="5" id="KW-0677">Repeat</keyword>
<dbReference type="InterPro" id="IPR001881">
    <property type="entry name" value="EGF-like_Ca-bd_dom"/>
</dbReference>
<evidence type="ECO:0000256" key="12">
    <source>
        <dbReference type="PROSITE-ProRule" id="PRU00076"/>
    </source>
</evidence>
<proteinExistence type="predicted"/>
<reference evidence="15" key="1">
    <citation type="submission" date="2020-09" db="EMBL/GenBank/DDBJ databases">
        <authorList>
            <person name="Kikuchi T."/>
        </authorList>
    </citation>
    <scope>NUCLEOTIDE SEQUENCE</scope>
    <source>
        <strain evidence="15">Ka4C1</strain>
    </source>
</reference>
<dbReference type="SMART" id="SM00179">
    <property type="entry name" value="EGF_CA"/>
    <property type="match status" value="5"/>
</dbReference>
<dbReference type="PROSITE" id="PS50026">
    <property type="entry name" value="EGF_3"/>
    <property type="match status" value="2"/>
</dbReference>
<dbReference type="InterPro" id="IPR009017">
    <property type="entry name" value="GFP"/>
</dbReference>
<feature type="domain" description="Ig-like" evidence="14">
    <location>
        <begin position="418"/>
        <end position="502"/>
    </location>
</feature>
<dbReference type="Pfam" id="PF13895">
    <property type="entry name" value="Ig_2"/>
    <property type="match status" value="1"/>
</dbReference>
<feature type="domain" description="Ig-like" evidence="14">
    <location>
        <begin position="1180"/>
        <end position="1261"/>
    </location>
</feature>
<evidence type="ECO:0000256" key="1">
    <source>
        <dbReference type="ARBA" id="ARBA00004167"/>
    </source>
</evidence>
<dbReference type="Pfam" id="PF07645">
    <property type="entry name" value="EGF_CA"/>
    <property type="match status" value="5"/>
</dbReference>
<dbReference type="SMR" id="A0A7I8X4D5"/>
<dbReference type="Gene3D" id="2.10.25.10">
    <property type="entry name" value="Laminin"/>
    <property type="match status" value="5"/>
</dbReference>
<comment type="caution">
    <text evidence="12">Lacks conserved residue(s) required for the propagation of feature annotation.</text>
</comment>
<dbReference type="InterPro" id="IPR013098">
    <property type="entry name" value="Ig_I-set"/>
</dbReference>
<feature type="domain" description="Ig-like" evidence="14">
    <location>
        <begin position="335"/>
        <end position="413"/>
    </location>
</feature>
<dbReference type="Proteomes" id="UP000659654">
    <property type="component" value="Unassembled WGS sequence"/>
</dbReference>
<dbReference type="Pfam" id="PF07679">
    <property type="entry name" value="I-set"/>
    <property type="match status" value="15"/>
</dbReference>
<dbReference type="InterPro" id="IPR013783">
    <property type="entry name" value="Ig-like_fold"/>
</dbReference>
<dbReference type="SUPFAM" id="SSF57184">
    <property type="entry name" value="Growth factor receptor domain"/>
    <property type="match status" value="2"/>
</dbReference>
<feature type="domain" description="Ig-like" evidence="14">
    <location>
        <begin position="1085"/>
        <end position="1175"/>
    </location>
</feature>
<evidence type="ECO:0000256" key="10">
    <source>
        <dbReference type="ARBA" id="ARBA00023180"/>
    </source>
</evidence>
<evidence type="ECO:0000259" key="13">
    <source>
        <dbReference type="PROSITE" id="PS50026"/>
    </source>
</evidence>
<evidence type="ECO:0000256" key="3">
    <source>
        <dbReference type="ARBA" id="ARBA00022692"/>
    </source>
</evidence>
<dbReference type="PANTHER" id="PTHR45080">
    <property type="entry name" value="CONTACTIN 5"/>
    <property type="match status" value="1"/>
</dbReference>
<dbReference type="GO" id="GO:0007156">
    <property type="term" value="P:homophilic cell adhesion via plasma membrane adhesion molecules"/>
    <property type="evidence" value="ECO:0007669"/>
    <property type="project" value="TreeGrafter"/>
</dbReference>
<feature type="domain" description="Ig-like" evidence="14">
    <location>
        <begin position="1548"/>
        <end position="1635"/>
    </location>
</feature>
<feature type="domain" description="Ig-like" evidence="14">
    <location>
        <begin position="54"/>
        <end position="140"/>
    </location>
</feature>
<dbReference type="InterPro" id="IPR036179">
    <property type="entry name" value="Ig-like_dom_sf"/>
</dbReference>
<dbReference type="SMART" id="SM00409">
    <property type="entry name" value="IG"/>
    <property type="match status" value="19"/>
</dbReference>
<evidence type="ECO:0000256" key="5">
    <source>
        <dbReference type="ARBA" id="ARBA00022737"/>
    </source>
</evidence>
<dbReference type="InterPro" id="IPR007110">
    <property type="entry name" value="Ig-like_dom"/>
</dbReference>
<keyword evidence="16" id="KW-1185">Reference proteome</keyword>
<dbReference type="PROSITE" id="PS00010">
    <property type="entry name" value="ASX_HYDROXYL"/>
    <property type="match status" value="2"/>
</dbReference>
<dbReference type="GO" id="GO:0005509">
    <property type="term" value="F:calcium ion binding"/>
    <property type="evidence" value="ECO:0007669"/>
    <property type="project" value="InterPro"/>
</dbReference>
<dbReference type="FunFam" id="2.60.40.10:FF:000107">
    <property type="entry name" value="Myosin, light chain kinase a"/>
    <property type="match status" value="2"/>
</dbReference>
<dbReference type="FunFam" id="2.60.40.10:FF:000017">
    <property type="entry name" value="Down syndrome cell adhesion molecule b"/>
    <property type="match status" value="1"/>
</dbReference>
<evidence type="ECO:0000256" key="4">
    <source>
        <dbReference type="ARBA" id="ARBA00022729"/>
    </source>
</evidence>
<feature type="domain" description="Ig-like" evidence="14">
    <location>
        <begin position="992"/>
        <end position="1080"/>
    </location>
</feature>
<dbReference type="PROSITE" id="PS50835">
    <property type="entry name" value="IG_LIKE"/>
    <property type="match status" value="19"/>
</dbReference>
<feature type="domain" description="Ig-like" evidence="14">
    <location>
        <begin position="1268"/>
        <end position="1358"/>
    </location>
</feature>
<feature type="disulfide bond" evidence="12">
    <location>
        <begin position="2396"/>
        <end position="2406"/>
    </location>
</feature>
<dbReference type="FunFam" id="2.10.25.10:FF:000005">
    <property type="entry name" value="Fibrillin 2"/>
    <property type="match status" value="2"/>
</dbReference>
<feature type="domain" description="Ig-like" evidence="14">
    <location>
        <begin position="145"/>
        <end position="238"/>
    </location>
</feature>
<feature type="domain" description="Ig-like" evidence="14">
    <location>
        <begin position="1456"/>
        <end position="1542"/>
    </location>
</feature>
<feature type="domain" description="Ig-like" evidence="14">
    <location>
        <begin position="509"/>
        <end position="596"/>
    </location>
</feature>
<name>A0A7I8X4D5_BURXY</name>
<dbReference type="Proteomes" id="UP000582659">
    <property type="component" value="Unassembled WGS sequence"/>
</dbReference>
<keyword evidence="8" id="KW-0472">Membrane</keyword>
<feature type="domain" description="Ig-like" evidence="14">
    <location>
        <begin position="897"/>
        <end position="985"/>
    </location>
</feature>
<accession>A0A7I8X4D5</accession>
<evidence type="ECO:0000313" key="16">
    <source>
        <dbReference type="Proteomes" id="UP000659654"/>
    </source>
</evidence>
<dbReference type="CDD" id="cd00096">
    <property type="entry name" value="Ig"/>
    <property type="match status" value="6"/>
</dbReference>
<evidence type="ECO:0000256" key="8">
    <source>
        <dbReference type="ARBA" id="ARBA00023136"/>
    </source>
</evidence>
<dbReference type="PANTHER" id="PTHR45080:SF8">
    <property type="entry name" value="IG-LIKE DOMAIN-CONTAINING PROTEIN"/>
    <property type="match status" value="1"/>
</dbReference>
<dbReference type="EMBL" id="CAJFDI010000006">
    <property type="protein sequence ID" value="CAD5233392.1"/>
    <property type="molecule type" value="Genomic_DNA"/>
</dbReference>
<dbReference type="EMBL" id="CAJFCV020000006">
    <property type="protein sequence ID" value="CAG9128418.1"/>
    <property type="molecule type" value="Genomic_DNA"/>
</dbReference>
<evidence type="ECO:0000256" key="9">
    <source>
        <dbReference type="ARBA" id="ARBA00023157"/>
    </source>
</evidence>
<dbReference type="PROSITE" id="PS01187">
    <property type="entry name" value="EGF_CA"/>
    <property type="match status" value="3"/>
</dbReference>
<comment type="caution">
    <text evidence="15">The sequence shown here is derived from an EMBL/GenBank/DDBJ whole genome shotgun (WGS) entry which is preliminary data.</text>
</comment>
<gene>
    <name evidence="15" type="ORF">BXYJ_LOCUS13483</name>
</gene>
<keyword evidence="3" id="KW-0812">Transmembrane</keyword>
<evidence type="ECO:0000313" key="15">
    <source>
        <dbReference type="EMBL" id="CAD5233392.1"/>
    </source>
</evidence>
<dbReference type="InterPro" id="IPR000152">
    <property type="entry name" value="EGF-type_Asp/Asn_hydroxyl_site"/>
</dbReference>
<feature type="domain" description="Ig-like" evidence="14">
    <location>
        <begin position="794"/>
        <end position="892"/>
    </location>
</feature>
<dbReference type="GO" id="GO:0005886">
    <property type="term" value="C:plasma membrane"/>
    <property type="evidence" value="ECO:0007669"/>
    <property type="project" value="TreeGrafter"/>
</dbReference>
<dbReference type="FunFam" id="2.60.40.10:FF:000032">
    <property type="entry name" value="palladin isoform X1"/>
    <property type="match status" value="5"/>
</dbReference>
<dbReference type="InterPro" id="IPR009030">
    <property type="entry name" value="Growth_fac_rcpt_cys_sf"/>
</dbReference>
<dbReference type="InterPro" id="IPR003598">
    <property type="entry name" value="Ig_sub2"/>
</dbReference>
<evidence type="ECO:0000256" key="6">
    <source>
        <dbReference type="ARBA" id="ARBA00022889"/>
    </source>
</evidence>
<dbReference type="InterPro" id="IPR049883">
    <property type="entry name" value="NOTCH1_EGF-like"/>
</dbReference>
<dbReference type="InterPro" id="IPR050958">
    <property type="entry name" value="Cell_Adh-Cytoskel_Orgn"/>
</dbReference>
<keyword evidence="9 12" id="KW-1015">Disulfide bond</keyword>
<dbReference type="Gene3D" id="2.40.155.10">
    <property type="entry name" value="Green fluorescent protein"/>
    <property type="match status" value="1"/>
</dbReference>
<dbReference type="SUPFAM" id="SSF48726">
    <property type="entry name" value="Immunoglobulin"/>
    <property type="match status" value="20"/>
</dbReference>